<dbReference type="GO" id="GO:0004427">
    <property type="term" value="F:inorganic diphosphate phosphatase activity"/>
    <property type="evidence" value="ECO:0007669"/>
    <property type="project" value="UniProtKB-UniRule"/>
</dbReference>
<keyword evidence="5 8" id="KW-0378">Hydrolase</keyword>
<accession>V7HWW8</accession>
<keyword evidence="3 8" id="KW-0963">Cytoplasm</keyword>
<evidence type="ECO:0000256" key="3">
    <source>
        <dbReference type="ARBA" id="ARBA00022490"/>
    </source>
</evidence>
<protein>
    <recommendedName>
        <fullName evidence="8">Probable manganese-dependent inorganic pyrophosphatase</fullName>
        <ecNumber evidence="8">3.6.1.1</ecNumber>
    </recommendedName>
    <alternativeName>
        <fullName evidence="8">Pyrophosphate phospho-hydrolase</fullName>
        <shortName evidence="8">PPase</shortName>
    </alternativeName>
</protein>
<evidence type="ECO:0000256" key="6">
    <source>
        <dbReference type="ARBA" id="ARBA00023211"/>
    </source>
</evidence>
<dbReference type="Proteomes" id="UP000018559">
    <property type="component" value="Unassembled WGS sequence"/>
</dbReference>
<keyword evidence="6 8" id="KW-0464">Manganese</keyword>
<feature type="binding site" evidence="8">
    <location>
        <position position="31"/>
    </location>
    <ligand>
        <name>Mn(2+)</name>
        <dbReference type="ChEBI" id="CHEBI:29035"/>
        <label>2</label>
    </ligand>
</feature>
<dbReference type="EC" id="3.6.1.1" evidence="8"/>
<feature type="binding site" evidence="8">
    <location>
        <position position="91"/>
    </location>
    <ligand>
        <name>Mn(2+)</name>
        <dbReference type="ChEBI" id="CHEBI:29035"/>
        <label>2</label>
    </ligand>
</feature>
<dbReference type="PANTHER" id="PTHR12112:SF22">
    <property type="entry name" value="MANGANESE-DEPENDENT INORGANIC PYROPHOSPHATASE-RELATED"/>
    <property type="match status" value="1"/>
</dbReference>
<dbReference type="NCBIfam" id="NF003877">
    <property type="entry name" value="PRK05427.1"/>
    <property type="match status" value="1"/>
</dbReference>
<gene>
    <name evidence="8" type="primary">ppaC</name>
    <name evidence="10" type="ORF">LEQ_2499c</name>
</gene>
<dbReference type="InterPro" id="IPR038763">
    <property type="entry name" value="DHH_sf"/>
</dbReference>
<evidence type="ECO:0000313" key="10">
    <source>
        <dbReference type="EMBL" id="ETA74362.1"/>
    </source>
</evidence>
<evidence type="ECO:0000256" key="2">
    <source>
        <dbReference type="ARBA" id="ARBA00007350"/>
    </source>
</evidence>
<dbReference type="SMART" id="SM01131">
    <property type="entry name" value="DHHA2"/>
    <property type="match status" value="1"/>
</dbReference>
<comment type="catalytic activity">
    <reaction evidence="7 8">
        <text>diphosphate + H2O = 2 phosphate + H(+)</text>
        <dbReference type="Rhea" id="RHEA:24576"/>
        <dbReference type="ChEBI" id="CHEBI:15377"/>
        <dbReference type="ChEBI" id="CHEBI:15378"/>
        <dbReference type="ChEBI" id="CHEBI:33019"/>
        <dbReference type="ChEBI" id="CHEBI:43474"/>
        <dbReference type="EC" id="3.6.1.1"/>
    </reaction>
</comment>
<dbReference type="InterPro" id="IPR038222">
    <property type="entry name" value="DHHA2_dom_sf"/>
</dbReference>
<evidence type="ECO:0000256" key="8">
    <source>
        <dbReference type="HAMAP-Rule" id="MF_00207"/>
    </source>
</evidence>
<reference evidence="10 11" key="1">
    <citation type="journal article" date="2014" name="Genome Announc.">
        <title>The Genome of the Predominant Equine Lactobacillus Species, Lactobacillus equi, Is Reflective of Its Lifestyle Adaptations to an Herbivorous Host.</title>
        <authorList>
            <person name="O'Donnell M.M."/>
            <person name="Harris H.M."/>
            <person name="O'Toole P.W."/>
            <person name="Ross R.P."/>
        </authorList>
    </citation>
    <scope>NUCLEOTIDE SEQUENCE [LARGE SCALE GENOMIC DNA]</scope>
    <source>
        <strain evidence="10 11">DPC 6820</strain>
    </source>
</reference>
<dbReference type="GO" id="GO:0030145">
    <property type="term" value="F:manganese ion binding"/>
    <property type="evidence" value="ECO:0007669"/>
    <property type="project" value="UniProtKB-UniRule"/>
</dbReference>
<comment type="caution">
    <text evidence="10">The sequence shown here is derived from an EMBL/GenBank/DDBJ whole genome shotgun (WGS) entry which is preliminary data.</text>
</comment>
<organism evidence="10 11">
    <name type="scientific">Ligilactobacillus equi DPC 6820</name>
    <dbReference type="NCBI Taxonomy" id="1392007"/>
    <lineage>
        <taxon>Bacteria</taxon>
        <taxon>Bacillati</taxon>
        <taxon>Bacillota</taxon>
        <taxon>Bacilli</taxon>
        <taxon>Lactobacillales</taxon>
        <taxon>Lactobacillaceae</taxon>
        <taxon>Ligilactobacillus</taxon>
    </lineage>
</organism>
<keyword evidence="11" id="KW-1185">Reference proteome</keyword>
<dbReference type="EMBL" id="AWWH01000092">
    <property type="protein sequence ID" value="ETA74362.1"/>
    <property type="molecule type" value="Genomic_DNA"/>
</dbReference>
<dbReference type="GO" id="GO:0005737">
    <property type="term" value="C:cytoplasm"/>
    <property type="evidence" value="ECO:0007669"/>
    <property type="project" value="UniProtKB-SubCell"/>
</dbReference>
<dbReference type="Gene3D" id="3.90.1640.10">
    <property type="entry name" value="inorganic pyrophosphatase (n-terminal core)"/>
    <property type="match status" value="1"/>
</dbReference>
<sequence>MNRVRNCGVARKKRGLFVKELVFGHQNPDTDAIVAAKAYAYLQNQLGADVEAVALGTPNEETKFALDYFNEPAPRVIESAKDEVEAVILVDHNEAQQSVADIKDVTVTHVIDHHRVANFETAAPLYMHLEPVGCSSTIVYKEFVAHNVEIPVNLAGLMLSAIISDTLLFKSPTTTDDDIEIGKKLAEIAGVDYQAYGLEMLKAGTNLAAKTEAELIEADAKSFEMAGKTVRVDQVNTVDLDEVFAREVAFRQAIEKANQENGYDLFLLMITNILDSNSRLLVVGEPKDVVEKAFGQKLVDDKMDLAGVVSRKKQVVPPLQDAFEA</sequence>
<dbReference type="Gene3D" id="3.10.310.20">
    <property type="entry name" value="DHHA2 domain"/>
    <property type="match status" value="1"/>
</dbReference>
<proteinExistence type="inferred from homology"/>
<evidence type="ECO:0000256" key="5">
    <source>
        <dbReference type="ARBA" id="ARBA00022801"/>
    </source>
</evidence>
<evidence type="ECO:0000259" key="9">
    <source>
        <dbReference type="SMART" id="SM01131"/>
    </source>
</evidence>
<dbReference type="HAMAP" id="MF_00207">
    <property type="entry name" value="PPase_C"/>
    <property type="match status" value="1"/>
</dbReference>
<feature type="domain" description="DHHA2" evidence="9">
    <location>
        <begin position="197"/>
        <end position="323"/>
    </location>
</feature>
<dbReference type="PANTHER" id="PTHR12112">
    <property type="entry name" value="BNIP - RELATED"/>
    <property type="match status" value="1"/>
</dbReference>
<dbReference type="Pfam" id="PF02833">
    <property type="entry name" value="DHHA2"/>
    <property type="match status" value="1"/>
</dbReference>
<evidence type="ECO:0000256" key="7">
    <source>
        <dbReference type="ARBA" id="ARBA00047820"/>
    </source>
</evidence>
<feature type="binding site" evidence="8">
    <location>
        <position position="113"/>
    </location>
    <ligand>
        <name>Mn(2+)</name>
        <dbReference type="ChEBI" id="CHEBI:29035"/>
        <label>2</label>
    </ligand>
</feature>
<keyword evidence="4 8" id="KW-0479">Metal-binding</keyword>
<feature type="binding site" evidence="8">
    <location>
        <position position="25"/>
    </location>
    <ligand>
        <name>Mn(2+)</name>
        <dbReference type="ChEBI" id="CHEBI:29035"/>
        <label>1</label>
    </ligand>
</feature>
<dbReference type="InterPro" id="IPR004097">
    <property type="entry name" value="DHHA2"/>
</dbReference>
<comment type="similarity">
    <text evidence="2 8">Belongs to the PPase class C family.</text>
</comment>
<feature type="binding site" evidence="8">
    <location>
        <position position="91"/>
    </location>
    <ligand>
        <name>Mn(2+)</name>
        <dbReference type="ChEBI" id="CHEBI:29035"/>
        <label>1</label>
    </ligand>
</feature>
<dbReference type="InterPro" id="IPR001667">
    <property type="entry name" value="DDH_dom"/>
</dbReference>
<feature type="binding site" evidence="8">
    <location>
        <position position="165"/>
    </location>
    <ligand>
        <name>Mn(2+)</name>
        <dbReference type="ChEBI" id="CHEBI:29035"/>
        <label>2</label>
    </ligand>
</feature>
<evidence type="ECO:0000256" key="1">
    <source>
        <dbReference type="ARBA" id="ARBA00004496"/>
    </source>
</evidence>
<dbReference type="PATRIC" id="fig|1392007.3.peg.822"/>
<dbReference type="Pfam" id="PF01368">
    <property type="entry name" value="DHH"/>
    <property type="match status" value="1"/>
</dbReference>
<feature type="binding site" evidence="8">
    <location>
        <position position="29"/>
    </location>
    <ligand>
        <name>Mn(2+)</name>
        <dbReference type="ChEBI" id="CHEBI:29035"/>
        <label>1</label>
    </ligand>
</feature>
<dbReference type="InterPro" id="IPR022934">
    <property type="entry name" value="Mn-dep_inorganic_PyrPase"/>
</dbReference>
<evidence type="ECO:0000256" key="4">
    <source>
        <dbReference type="ARBA" id="ARBA00022723"/>
    </source>
</evidence>
<dbReference type="SUPFAM" id="SSF64182">
    <property type="entry name" value="DHH phosphoesterases"/>
    <property type="match status" value="1"/>
</dbReference>
<comment type="cofactor">
    <cofactor evidence="8">
        <name>Mn(2+)</name>
        <dbReference type="ChEBI" id="CHEBI:29035"/>
    </cofactor>
    <text evidence="8">Binds 2 manganese ions per subunit.</text>
</comment>
<name>V7HWW8_9LACO</name>
<dbReference type="FunFam" id="3.10.310.20:FF:000001">
    <property type="entry name" value="Probable manganese-dependent inorganic pyrophosphatase"/>
    <property type="match status" value="1"/>
</dbReference>
<comment type="subcellular location">
    <subcellularLocation>
        <location evidence="1 8">Cytoplasm</location>
    </subcellularLocation>
</comment>
<dbReference type="FunFam" id="3.90.1640.10:FF:000001">
    <property type="entry name" value="Probable manganese-dependent inorganic pyrophosphatase"/>
    <property type="match status" value="1"/>
</dbReference>
<dbReference type="AlphaFoldDB" id="V7HWW8"/>
<evidence type="ECO:0000313" key="11">
    <source>
        <dbReference type="Proteomes" id="UP000018559"/>
    </source>
</evidence>